<sequence length="109" mass="11836">MPQVSADVHVPLPPPVARALTATVGEPALLLPAHVRAEPLTWRFDAEDEGTLVVLTLAYAVSPGWVRRFTHEVTQWTLARQLRAHLAQVADAATDPARAERARSSAEQA</sequence>
<comment type="caution">
    <text evidence="1">The sequence shown here is derived from an EMBL/GenBank/DDBJ whole genome shotgun (WGS) entry which is preliminary data.</text>
</comment>
<dbReference type="EMBL" id="BAABDC010000011">
    <property type="protein sequence ID" value="GAA3720252.1"/>
    <property type="molecule type" value="Genomic_DNA"/>
</dbReference>
<evidence type="ECO:0000313" key="1">
    <source>
        <dbReference type="EMBL" id="GAA3720252.1"/>
    </source>
</evidence>
<evidence type="ECO:0000313" key="2">
    <source>
        <dbReference type="Proteomes" id="UP001501468"/>
    </source>
</evidence>
<reference evidence="2" key="1">
    <citation type="journal article" date="2019" name="Int. J. Syst. Evol. Microbiol.">
        <title>The Global Catalogue of Microorganisms (GCM) 10K type strain sequencing project: providing services to taxonomists for standard genome sequencing and annotation.</title>
        <authorList>
            <consortium name="The Broad Institute Genomics Platform"/>
            <consortium name="The Broad Institute Genome Sequencing Center for Infectious Disease"/>
            <person name="Wu L."/>
            <person name="Ma J."/>
        </authorList>
    </citation>
    <scope>NUCLEOTIDE SEQUENCE [LARGE SCALE GENOMIC DNA]</scope>
    <source>
        <strain evidence="2">JCM 17125</strain>
    </source>
</reference>
<dbReference type="RefSeq" id="WP_344951217.1">
    <property type="nucleotide sequence ID" value="NZ_BAABDC010000011.1"/>
</dbReference>
<name>A0ABP7EJR8_9MICO</name>
<organism evidence="1 2">
    <name type="scientific">Terrabacter ginsenosidimutans</name>
    <dbReference type="NCBI Taxonomy" id="490575"/>
    <lineage>
        <taxon>Bacteria</taxon>
        <taxon>Bacillati</taxon>
        <taxon>Actinomycetota</taxon>
        <taxon>Actinomycetes</taxon>
        <taxon>Micrococcales</taxon>
        <taxon>Intrasporangiaceae</taxon>
        <taxon>Terrabacter</taxon>
    </lineage>
</organism>
<dbReference type="Gene3D" id="3.30.530.20">
    <property type="match status" value="1"/>
</dbReference>
<proteinExistence type="predicted"/>
<dbReference type="InterPro" id="IPR023393">
    <property type="entry name" value="START-like_dom_sf"/>
</dbReference>
<gene>
    <name evidence="1" type="ORF">GCM10022399_40750</name>
</gene>
<accession>A0ABP7EJR8</accession>
<evidence type="ECO:0008006" key="3">
    <source>
        <dbReference type="Google" id="ProtNLM"/>
    </source>
</evidence>
<keyword evidence="2" id="KW-1185">Reference proteome</keyword>
<protein>
    <recommendedName>
        <fullName evidence="3">Polyketide cyclase / dehydrase and lipid transport</fullName>
    </recommendedName>
</protein>
<dbReference type="Proteomes" id="UP001501468">
    <property type="component" value="Unassembled WGS sequence"/>
</dbReference>
<dbReference type="SUPFAM" id="SSF55961">
    <property type="entry name" value="Bet v1-like"/>
    <property type="match status" value="1"/>
</dbReference>